<organism evidence="6 7">
    <name type="scientific">Photobacterium rosenbergii</name>
    <dbReference type="NCBI Taxonomy" id="294936"/>
    <lineage>
        <taxon>Bacteria</taxon>
        <taxon>Pseudomonadati</taxon>
        <taxon>Pseudomonadota</taxon>
        <taxon>Gammaproteobacteria</taxon>
        <taxon>Vibrionales</taxon>
        <taxon>Vibrionaceae</taxon>
        <taxon>Photobacterium</taxon>
    </lineage>
</organism>
<name>A0A2T3NHU5_9GAMM</name>
<comment type="similarity">
    <text evidence="1">Belongs to the LysR transcriptional regulatory family.</text>
</comment>
<dbReference type="Pfam" id="PF00126">
    <property type="entry name" value="HTH_1"/>
    <property type="match status" value="1"/>
</dbReference>
<evidence type="ECO:0000256" key="4">
    <source>
        <dbReference type="ARBA" id="ARBA00023163"/>
    </source>
</evidence>
<evidence type="ECO:0000313" key="7">
    <source>
        <dbReference type="Proteomes" id="UP000241346"/>
    </source>
</evidence>
<dbReference type="RefSeq" id="WP_107297810.1">
    <property type="nucleotide sequence ID" value="NZ_PYMB01000002.1"/>
</dbReference>
<dbReference type="SUPFAM" id="SSF46785">
    <property type="entry name" value="Winged helix' DNA-binding domain"/>
    <property type="match status" value="1"/>
</dbReference>
<accession>A0A2T3NHU5</accession>
<dbReference type="GO" id="GO:0000976">
    <property type="term" value="F:transcription cis-regulatory region binding"/>
    <property type="evidence" value="ECO:0007669"/>
    <property type="project" value="TreeGrafter"/>
</dbReference>
<dbReference type="OrthoDB" id="9786526at2"/>
<dbReference type="InterPro" id="IPR000847">
    <property type="entry name" value="LysR_HTH_N"/>
</dbReference>
<evidence type="ECO:0000259" key="5">
    <source>
        <dbReference type="PROSITE" id="PS50931"/>
    </source>
</evidence>
<protein>
    <submittedName>
        <fullName evidence="6">LysR family transcriptional regulator</fullName>
    </submittedName>
</protein>
<reference evidence="6 7" key="1">
    <citation type="submission" date="2018-03" db="EMBL/GenBank/DDBJ databases">
        <title>Whole genome sequencing of Histamine producing bacteria.</title>
        <authorList>
            <person name="Butler K."/>
        </authorList>
    </citation>
    <scope>NUCLEOTIDE SEQUENCE [LARGE SCALE GENOMIC DNA]</scope>
    <source>
        <strain evidence="6 7">DSM 19138</strain>
    </source>
</reference>
<dbReference type="PROSITE" id="PS50931">
    <property type="entry name" value="HTH_LYSR"/>
    <property type="match status" value="1"/>
</dbReference>
<dbReference type="Gene3D" id="1.10.10.10">
    <property type="entry name" value="Winged helix-like DNA-binding domain superfamily/Winged helix DNA-binding domain"/>
    <property type="match status" value="1"/>
</dbReference>
<comment type="caution">
    <text evidence="6">The sequence shown here is derived from an EMBL/GenBank/DDBJ whole genome shotgun (WGS) entry which is preliminary data.</text>
</comment>
<dbReference type="EMBL" id="PYMB01000002">
    <property type="protein sequence ID" value="PSW14571.1"/>
    <property type="molecule type" value="Genomic_DNA"/>
</dbReference>
<dbReference type="Pfam" id="PF03466">
    <property type="entry name" value="LysR_substrate"/>
    <property type="match status" value="1"/>
</dbReference>
<dbReference type="InterPro" id="IPR005119">
    <property type="entry name" value="LysR_subst-bd"/>
</dbReference>
<gene>
    <name evidence="6" type="ORF">C9J01_09100</name>
</gene>
<keyword evidence="3" id="KW-0238">DNA-binding</keyword>
<keyword evidence="4" id="KW-0804">Transcription</keyword>
<dbReference type="GO" id="GO:0003700">
    <property type="term" value="F:DNA-binding transcription factor activity"/>
    <property type="evidence" value="ECO:0007669"/>
    <property type="project" value="InterPro"/>
</dbReference>
<evidence type="ECO:0000256" key="1">
    <source>
        <dbReference type="ARBA" id="ARBA00009437"/>
    </source>
</evidence>
<dbReference type="Proteomes" id="UP000241346">
    <property type="component" value="Unassembled WGS sequence"/>
</dbReference>
<dbReference type="InterPro" id="IPR036388">
    <property type="entry name" value="WH-like_DNA-bd_sf"/>
</dbReference>
<dbReference type="InterPro" id="IPR036390">
    <property type="entry name" value="WH_DNA-bd_sf"/>
</dbReference>
<dbReference type="SUPFAM" id="SSF53850">
    <property type="entry name" value="Periplasmic binding protein-like II"/>
    <property type="match status" value="1"/>
</dbReference>
<dbReference type="PANTHER" id="PTHR30126:SF91">
    <property type="entry name" value="LYSR FAMILY TRANSCRIPTIONAL REGULATOR"/>
    <property type="match status" value="1"/>
</dbReference>
<dbReference type="Gene3D" id="3.40.190.290">
    <property type="match status" value="1"/>
</dbReference>
<evidence type="ECO:0000256" key="2">
    <source>
        <dbReference type="ARBA" id="ARBA00023015"/>
    </source>
</evidence>
<evidence type="ECO:0000256" key="3">
    <source>
        <dbReference type="ARBA" id="ARBA00023125"/>
    </source>
</evidence>
<feature type="domain" description="HTH lysR-type" evidence="5">
    <location>
        <begin position="3"/>
        <end position="60"/>
    </location>
</feature>
<dbReference type="AlphaFoldDB" id="A0A2T3NHU5"/>
<sequence>MNISYEQIKAFIAVADCGSFSAAAKQLGKHRTTLGQVVTNLEIETNMELFDRTSRYPQLTEEGQILYQHAKNLAETTRSFEQLCQNRERGIESEITIYHSSLVPMGLITDVMKGVRTKFPMVKVHWRQKNIEDVRLALSEGEADMAIMLVPAGQATTSIQFTYLLNMPFVLCATPDYMKYNQLTDLKALKRTRQLLLEDYITSGLAKTLTLSNHAEEISSIEVLMHLLLSGEGWAIVPRHCAEPHVQSGQLATIELDEINSTLQFPLNIWQRNAFFGPVAKEAISLLRQHSHDYGI</sequence>
<keyword evidence="2" id="KW-0805">Transcription regulation</keyword>
<evidence type="ECO:0000313" key="6">
    <source>
        <dbReference type="EMBL" id="PSW14571.1"/>
    </source>
</evidence>
<proteinExistence type="inferred from homology"/>
<dbReference type="CDD" id="cd05466">
    <property type="entry name" value="PBP2_LTTR_substrate"/>
    <property type="match status" value="1"/>
</dbReference>
<dbReference type="PANTHER" id="PTHR30126">
    <property type="entry name" value="HTH-TYPE TRANSCRIPTIONAL REGULATOR"/>
    <property type="match status" value="1"/>
</dbReference>